<feature type="compositionally biased region" description="Basic and acidic residues" evidence="1">
    <location>
        <begin position="279"/>
        <end position="292"/>
    </location>
</feature>
<gene>
    <name evidence="4" type="primary">LOC109468351</name>
</gene>
<dbReference type="GeneID" id="109468351"/>
<protein>
    <submittedName>
        <fullName evidence="4">Uncharacterized protein LOC109468351</fullName>
    </submittedName>
</protein>
<feature type="region of interest" description="Disordered" evidence="1">
    <location>
        <begin position="220"/>
        <end position="292"/>
    </location>
</feature>
<dbReference type="RefSeq" id="XP_019622159.1">
    <property type="nucleotide sequence ID" value="XM_019766600.1"/>
</dbReference>
<feature type="compositionally biased region" description="Polar residues" evidence="1">
    <location>
        <begin position="220"/>
        <end position="235"/>
    </location>
</feature>
<dbReference type="OrthoDB" id="10032690at2759"/>
<feature type="region of interest" description="Disordered" evidence="1">
    <location>
        <begin position="111"/>
        <end position="166"/>
    </location>
</feature>
<proteinExistence type="predicted"/>
<feature type="chain" id="PRO_5027684660" evidence="2">
    <location>
        <begin position="23"/>
        <end position="440"/>
    </location>
</feature>
<sequence length="440" mass="49134">MRRWVLSLVLTAFLSQQPSGAALSRRPTRSAPCLVDADCLAFQECVWDREDPKAQPTGICLAKKFLIRRAALKQGSTNSQPAPRSRHTTIAEVRAKTASKRVKHDTSAYLPSAFGESNEPTRFYNQNYGRTRGGASENAFNPNQGSQQYQGYSPLSGRDRSGGWKQETEWPTVAGQERGVQNTVPKQARPGIIILPSLGQNHGKWQPNFVSNNVAGKVSTHANPPTTYGTASSQENLRKPTRYISGPITSSDQQMSKFHPKGKFTTTDNRGVAPSSDNTEERTSNGGDDWRSHVATFREDSTGEEIVLDNSKDVNFIEPVPKHAESSKEHSSSQGEVSEGRFHGMSSHEDREKEEKHQTRRQDVLRLQEQNSKLHDSVLESPREVHVKQHPKKQTSHIPTGDHAVFDPILEEPTGLENDVDEVDVVKRREQTTETDKDYF</sequence>
<dbReference type="Proteomes" id="UP000515135">
    <property type="component" value="Unplaced"/>
</dbReference>
<feature type="compositionally biased region" description="Basic and acidic residues" evidence="1">
    <location>
        <begin position="157"/>
        <end position="166"/>
    </location>
</feature>
<evidence type="ECO:0000313" key="3">
    <source>
        <dbReference type="Proteomes" id="UP000515135"/>
    </source>
</evidence>
<accession>A0A6P4YK88</accession>
<evidence type="ECO:0000313" key="4">
    <source>
        <dbReference type="RefSeq" id="XP_019622159.1"/>
    </source>
</evidence>
<evidence type="ECO:0000256" key="1">
    <source>
        <dbReference type="SAM" id="MobiDB-lite"/>
    </source>
</evidence>
<dbReference type="AlphaFoldDB" id="A0A6P4YK88"/>
<feature type="signal peptide" evidence="2">
    <location>
        <begin position="1"/>
        <end position="22"/>
    </location>
</feature>
<feature type="compositionally biased region" description="Basic and acidic residues" evidence="1">
    <location>
        <begin position="338"/>
        <end position="387"/>
    </location>
</feature>
<reference evidence="4" key="1">
    <citation type="submission" date="2025-08" db="UniProtKB">
        <authorList>
            <consortium name="RefSeq"/>
        </authorList>
    </citation>
    <scope>IDENTIFICATION</scope>
    <source>
        <tissue evidence="4">Gonad</tissue>
    </source>
</reference>
<feature type="compositionally biased region" description="Polar residues" evidence="1">
    <location>
        <begin position="138"/>
        <end position="153"/>
    </location>
</feature>
<keyword evidence="3" id="KW-1185">Reference proteome</keyword>
<dbReference type="KEGG" id="bbel:109468351"/>
<feature type="region of interest" description="Disordered" evidence="1">
    <location>
        <begin position="321"/>
        <end position="405"/>
    </location>
</feature>
<feature type="compositionally biased region" description="Polar residues" evidence="1">
    <location>
        <begin position="247"/>
        <end position="256"/>
    </location>
</feature>
<feature type="compositionally biased region" description="Basic and acidic residues" evidence="1">
    <location>
        <begin position="321"/>
        <end position="331"/>
    </location>
</feature>
<keyword evidence="2" id="KW-0732">Signal</keyword>
<organism evidence="3 4">
    <name type="scientific">Branchiostoma belcheri</name>
    <name type="common">Amphioxus</name>
    <dbReference type="NCBI Taxonomy" id="7741"/>
    <lineage>
        <taxon>Eukaryota</taxon>
        <taxon>Metazoa</taxon>
        <taxon>Chordata</taxon>
        <taxon>Cephalochordata</taxon>
        <taxon>Leptocardii</taxon>
        <taxon>Amphioxiformes</taxon>
        <taxon>Branchiostomatidae</taxon>
        <taxon>Branchiostoma</taxon>
    </lineage>
</organism>
<evidence type="ECO:0000256" key="2">
    <source>
        <dbReference type="SAM" id="SignalP"/>
    </source>
</evidence>
<name>A0A6P4YK88_BRABE</name>
<feature type="compositionally biased region" description="Polar residues" evidence="1">
    <location>
        <begin position="118"/>
        <end position="129"/>
    </location>
</feature>